<evidence type="ECO:0008006" key="4">
    <source>
        <dbReference type="Google" id="ProtNLM"/>
    </source>
</evidence>
<evidence type="ECO:0000256" key="1">
    <source>
        <dbReference type="SAM" id="Phobius"/>
    </source>
</evidence>
<dbReference type="Proteomes" id="UP000228531">
    <property type="component" value="Unassembled WGS sequence"/>
</dbReference>
<dbReference type="AlphaFoldDB" id="A0A2M8W1X5"/>
<evidence type="ECO:0000313" key="3">
    <source>
        <dbReference type="Proteomes" id="UP000228531"/>
    </source>
</evidence>
<keyword evidence="1" id="KW-1133">Transmembrane helix</keyword>
<name>A0A2M8W1X5_9RHOB</name>
<proteinExistence type="predicted"/>
<feature type="transmembrane region" description="Helical" evidence="1">
    <location>
        <begin position="20"/>
        <end position="38"/>
    </location>
</feature>
<accession>A0A2M8W1X5</accession>
<evidence type="ECO:0000313" key="2">
    <source>
        <dbReference type="EMBL" id="PJI84924.1"/>
    </source>
</evidence>
<protein>
    <recommendedName>
        <fullName evidence="4">General secretion pathway protein H</fullName>
    </recommendedName>
</protein>
<gene>
    <name evidence="2" type="ORF">BC777_2917</name>
</gene>
<dbReference type="EMBL" id="PGTY01000003">
    <property type="protein sequence ID" value="PJI84924.1"/>
    <property type="molecule type" value="Genomic_DNA"/>
</dbReference>
<keyword evidence="3" id="KW-1185">Reference proteome</keyword>
<comment type="caution">
    <text evidence="2">The sequence shown here is derived from an EMBL/GenBank/DDBJ whole genome shotgun (WGS) entry which is preliminary data.</text>
</comment>
<reference evidence="2 3" key="1">
    <citation type="submission" date="2017-11" db="EMBL/GenBank/DDBJ databases">
        <title>Genomic Encyclopedia of Archaeal and Bacterial Type Strains, Phase II (KMG-II): From Individual Species to Whole Genera.</title>
        <authorList>
            <person name="Goeker M."/>
        </authorList>
    </citation>
    <scope>NUCLEOTIDE SEQUENCE [LARGE SCALE GENOMIC DNA]</scope>
    <source>
        <strain evidence="2 3">DSM 29128</strain>
    </source>
</reference>
<organism evidence="2 3">
    <name type="scientific">Yoonia maricola</name>
    <dbReference type="NCBI Taxonomy" id="420999"/>
    <lineage>
        <taxon>Bacteria</taxon>
        <taxon>Pseudomonadati</taxon>
        <taxon>Pseudomonadota</taxon>
        <taxon>Alphaproteobacteria</taxon>
        <taxon>Rhodobacterales</taxon>
        <taxon>Paracoccaceae</taxon>
        <taxon>Yoonia</taxon>
    </lineage>
</organism>
<keyword evidence="1" id="KW-0812">Transmembrane</keyword>
<keyword evidence="1" id="KW-0472">Membrane</keyword>
<sequence>MPISAARRHNARGLATVEVLVAVAIIVMIGSLAVFTLGSTDRRMVARETADISLFLQQTRMRALELGRPIEIVVVGSEGRIAAGGLQHQVTRDMVLTPDEAQLVLQPTGASDGLTLQVAKGNHIGTVTLDWLTGRVDTQ</sequence>